<keyword evidence="2" id="KW-1185">Reference proteome</keyword>
<dbReference type="PANTHER" id="PTHR34987:SF4">
    <property type="entry name" value="ALPHA-L-RHAMNOSIDASE C-TERMINAL DOMAIN-CONTAINING PROTEIN"/>
    <property type="match status" value="1"/>
</dbReference>
<dbReference type="OrthoDB" id="10036721at2759"/>
<accession>A0A8K0WQE6</accession>
<evidence type="ECO:0000313" key="1">
    <source>
        <dbReference type="EMBL" id="KAH7318039.1"/>
    </source>
</evidence>
<sequence length="281" mass="30475">MPFGAPFSRRKPRPNYFLSPTSVEGIPTFEIVSASGDTSVFEITYGESKAALGMYMSDGPLPLAAAMDTYRVNRYNVSEPEVITNRLVQGAFRYQKLNLSSTGTLVLRNVGVHQTLDTTPLTQLPGLFTCADEKLNAIWKVGARTLQITEIPGESVPDFWEITPEGSLVDSLAPQGLGNALAVLGHWVALVACTSVGIRRAATQIIEDRKDKSLDLRRVKDGTKARWVGFFTGVLPSFIKLCASQGVVHAQILGSICSDTISSDITCTNTNYNYTSSSDDS</sequence>
<evidence type="ECO:0000313" key="2">
    <source>
        <dbReference type="Proteomes" id="UP000813444"/>
    </source>
</evidence>
<dbReference type="PANTHER" id="PTHR34987">
    <property type="entry name" value="C, PUTATIVE (AFU_ORTHOLOGUE AFUA_3G02880)-RELATED"/>
    <property type="match status" value="1"/>
</dbReference>
<dbReference type="Proteomes" id="UP000813444">
    <property type="component" value="Unassembled WGS sequence"/>
</dbReference>
<dbReference type="AlphaFoldDB" id="A0A8K0WQE6"/>
<reference evidence="1" key="1">
    <citation type="journal article" date="2021" name="Nat. Commun.">
        <title>Genetic determinants of endophytism in the Arabidopsis root mycobiome.</title>
        <authorList>
            <person name="Mesny F."/>
            <person name="Miyauchi S."/>
            <person name="Thiergart T."/>
            <person name="Pickel B."/>
            <person name="Atanasova L."/>
            <person name="Karlsson M."/>
            <person name="Huettel B."/>
            <person name="Barry K.W."/>
            <person name="Haridas S."/>
            <person name="Chen C."/>
            <person name="Bauer D."/>
            <person name="Andreopoulos W."/>
            <person name="Pangilinan J."/>
            <person name="LaButti K."/>
            <person name="Riley R."/>
            <person name="Lipzen A."/>
            <person name="Clum A."/>
            <person name="Drula E."/>
            <person name="Henrissat B."/>
            <person name="Kohler A."/>
            <person name="Grigoriev I.V."/>
            <person name="Martin F.M."/>
            <person name="Hacquard S."/>
        </authorList>
    </citation>
    <scope>NUCLEOTIDE SEQUENCE</scope>
    <source>
        <strain evidence="1">MPI-CAGE-CH-0235</strain>
    </source>
</reference>
<organism evidence="1 2">
    <name type="scientific">Stachybotrys elegans</name>
    <dbReference type="NCBI Taxonomy" id="80388"/>
    <lineage>
        <taxon>Eukaryota</taxon>
        <taxon>Fungi</taxon>
        <taxon>Dikarya</taxon>
        <taxon>Ascomycota</taxon>
        <taxon>Pezizomycotina</taxon>
        <taxon>Sordariomycetes</taxon>
        <taxon>Hypocreomycetidae</taxon>
        <taxon>Hypocreales</taxon>
        <taxon>Stachybotryaceae</taxon>
        <taxon>Stachybotrys</taxon>
    </lineage>
</organism>
<proteinExistence type="predicted"/>
<gene>
    <name evidence="1" type="ORF">B0I35DRAFT_408995</name>
</gene>
<dbReference type="EMBL" id="JAGPNK010000007">
    <property type="protein sequence ID" value="KAH7318039.1"/>
    <property type="molecule type" value="Genomic_DNA"/>
</dbReference>
<name>A0A8K0WQE6_9HYPO</name>
<comment type="caution">
    <text evidence="1">The sequence shown here is derived from an EMBL/GenBank/DDBJ whole genome shotgun (WGS) entry which is preliminary data.</text>
</comment>
<protein>
    <submittedName>
        <fullName evidence="1">Uncharacterized protein</fullName>
    </submittedName>
</protein>